<name>A0AAN9R6X1_CANGL</name>
<keyword evidence="2" id="KW-1185">Reference proteome</keyword>
<dbReference type="EMBL" id="JAYMYQ010000001">
    <property type="protein sequence ID" value="KAK7361457.1"/>
    <property type="molecule type" value="Genomic_DNA"/>
</dbReference>
<evidence type="ECO:0000313" key="2">
    <source>
        <dbReference type="Proteomes" id="UP001367508"/>
    </source>
</evidence>
<evidence type="ECO:0000313" key="1">
    <source>
        <dbReference type="EMBL" id="KAK7361457.1"/>
    </source>
</evidence>
<proteinExistence type="predicted"/>
<dbReference type="AlphaFoldDB" id="A0AAN9R6X1"/>
<organism evidence="1 2">
    <name type="scientific">Canavalia gladiata</name>
    <name type="common">Sword bean</name>
    <name type="synonym">Dolichos gladiatus</name>
    <dbReference type="NCBI Taxonomy" id="3824"/>
    <lineage>
        <taxon>Eukaryota</taxon>
        <taxon>Viridiplantae</taxon>
        <taxon>Streptophyta</taxon>
        <taxon>Embryophyta</taxon>
        <taxon>Tracheophyta</taxon>
        <taxon>Spermatophyta</taxon>
        <taxon>Magnoliopsida</taxon>
        <taxon>eudicotyledons</taxon>
        <taxon>Gunneridae</taxon>
        <taxon>Pentapetalae</taxon>
        <taxon>rosids</taxon>
        <taxon>fabids</taxon>
        <taxon>Fabales</taxon>
        <taxon>Fabaceae</taxon>
        <taxon>Papilionoideae</taxon>
        <taxon>50 kb inversion clade</taxon>
        <taxon>NPAAA clade</taxon>
        <taxon>indigoferoid/millettioid clade</taxon>
        <taxon>Phaseoleae</taxon>
        <taxon>Canavalia</taxon>
    </lineage>
</organism>
<dbReference type="Proteomes" id="UP001367508">
    <property type="component" value="Unassembled WGS sequence"/>
</dbReference>
<protein>
    <submittedName>
        <fullName evidence="1">Uncharacterized protein</fullName>
    </submittedName>
</protein>
<sequence>MEVFSGGGVVASFIGLFRDSLWVELNHGGFGFWGSYGGMIRQGWKSLAWKAVEEGGSPATNMRTFLDDLGK</sequence>
<comment type="caution">
    <text evidence="1">The sequence shown here is derived from an EMBL/GenBank/DDBJ whole genome shotgun (WGS) entry which is preliminary data.</text>
</comment>
<gene>
    <name evidence="1" type="ORF">VNO77_03522</name>
</gene>
<reference evidence="1 2" key="1">
    <citation type="submission" date="2024-01" db="EMBL/GenBank/DDBJ databases">
        <title>The genomes of 5 underutilized Papilionoideae crops provide insights into root nodulation and disease resistanc.</title>
        <authorList>
            <person name="Jiang F."/>
        </authorList>
    </citation>
    <scope>NUCLEOTIDE SEQUENCE [LARGE SCALE GENOMIC DNA]</scope>
    <source>
        <strain evidence="1">LVBAO_FW01</strain>
        <tissue evidence="1">Leaves</tissue>
    </source>
</reference>
<accession>A0AAN9R6X1</accession>